<dbReference type="SUPFAM" id="SSF52047">
    <property type="entry name" value="RNI-like"/>
    <property type="match status" value="1"/>
</dbReference>
<proteinExistence type="predicted"/>
<evidence type="ECO:0000313" key="1">
    <source>
        <dbReference type="EMBL" id="RIB12629.1"/>
    </source>
</evidence>
<dbReference type="InterPro" id="IPR032675">
    <property type="entry name" value="LRR_dom_sf"/>
</dbReference>
<dbReference type="Proteomes" id="UP000266673">
    <property type="component" value="Unassembled WGS sequence"/>
</dbReference>
<dbReference type="PANTHER" id="PTHR24114:SF2">
    <property type="entry name" value="F-BOX DOMAIN-CONTAINING PROTEIN-RELATED"/>
    <property type="match status" value="1"/>
</dbReference>
<dbReference type="PANTHER" id="PTHR24114">
    <property type="entry name" value="LEUCINE RICH REPEAT FAMILY PROTEIN"/>
    <property type="match status" value="1"/>
</dbReference>
<gene>
    <name evidence="1" type="ORF">C2G38_2249387</name>
</gene>
<reference evidence="1 2" key="1">
    <citation type="submission" date="2018-06" db="EMBL/GenBank/DDBJ databases">
        <title>Comparative genomics reveals the genomic features of Rhizophagus irregularis, R. cerebriforme, R. diaphanum and Gigaspora rosea, and their symbiotic lifestyle signature.</title>
        <authorList>
            <person name="Morin E."/>
            <person name="San Clemente H."/>
            <person name="Chen E.C.H."/>
            <person name="De La Providencia I."/>
            <person name="Hainaut M."/>
            <person name="Kuo A."/>
            <person name="Kohler A."/>
            <person name="Murat C."/>
            <person name="Tang N."/>
            <person name="Roy S."/>
            <person name="Loubradou J."/>
            <person name="Henrissat B."/>
            <person name="Grigoriev I.V."/>
            <person name="Corradi N."/>
            <person name="Roux C."/>
            <person name="Martin F.M."/>
        </authorList>
    </citation>
    <scope>NUCLEOTIDE SEQUENCE [LARGE SCALE GENOMIC DNA]</scope>
    <source>
        <strain evidence="1 2">DAOM 194757</strain>
    </source>
</reference>
<name>A0A397UV83_9GLOM</name>
<organism evidence="1 2">
    <name type="scientific">Gigaspora rosea</name>
    <dbReference type="NCBI Taxonomy" id="44941"/>
    <lineage>
        <taxon>Eukaryota</taxon>
        <taxon>Fungi</taxon>
        <taxon>Fungi incertae sedis</taxon>
        <taxon>Mucoromycota</taxon>
        <taxon>Glomeromycotina</taxon>
        <taxon>Glomeromycetes</taxon>
        <taxon>Diversisporales</taxon>
        <taxon>Gigasporaceae</taxon>
        <taxon>Gigaspora</taxon>
    </lineage>
</organism>
<dbReference type="AlphaFoldDB" id="A0A397UV83"/>
<comment type="caution">
    <text evidence="1">The sequence shown here is derived from an EMBL/GenBank/DDBJ whole genome shotgun (WGS) entry which is preliminary data.</text>
</comment>
<dbReference type="InterPro" id="IPR052394">
    <property type="entry name" value="LRR-containing"/>
</dbReference>
<protein>
    <submittedName>
        <fullName evidence="1">Uncharacterized protein</fullName>
    </submittedName>
</protein>
<keyword evidence="2" id="KW-1185">Reference proteome</keyword>
<evidence type="ECO:0000313" key="2">
    <source>
        <dbReference type="Proteomes" id="UP000266673"/>
    </source>
</evidence>
<dbReference type="Gene3D" id="3.80.10.10">
    <property type="entry name" value="Ribonuclease Inhibitor"/>
    <property type="match status" value="2"/>
</dbReference>
<dbReference type="OrthoDB" id="120976at2759"/>
<sequence>MKASIMILDNWAEPVFVEMTSDDLSFENQINPEAVKTLLNALTTNNTLTLLYLGSSHLDPSNAEALKKVLCENFIMTFLDLSYARINAEMKNLDCGLMAKASKVGDNVFLTSLGLGSTDAEFNEGLDNNLGESGGCAFANVSFENQISPEAVKALLNALTTKNTLTSLYLGSSHLDSSNAEALKKSYRSDVLALVKESSLSITKDYREVFFEVIKAFAKALCKNTVLTSLDLSDTFIKK</sequence>
<accession>A0A397UV83</accession>
<dbReference type="EMBL" id="QKWP01001004">
    <property type="protein sequence ID" value="RIB12629.1"/>
    <property type="molecule type" value="Genomic_DNA"/>
</dbReference>